<comment type="caution">
    <text evidence="2">The sequence shown here is derived from an EMBL/GenBank/DDBJ whole genome shotgun (WGS) entry which is preliminary data.</text>
</comment>
<feature type="region of interest" description="Disordered" evidence="1">
    <location>
        <begin position="63"/>
        <end position="84"/>
    </location>
</feature>
<dbReference type="Proteomes" id="UP000030428">
    <property type="component" value="Unassembled WGS sequence"/>
</dbReference>
<dbReference type="EMBL" id="JSZA02000200">
    <property type="protein sequence ID" value="TGO02181.1"/>
    <property type="molecule type" value="Genomic_DNA"/>
</dbReference>
<sequence length="84" mass="9400">MQTLTLKSHAGSDGMLHLKVPVSLTDTEFKVTVILQPIMSVSKPKTPEDLGWSPGFFERTAGAWEGEPLKREEQGEYEQREALL</sequence>
<proteinExistence type="predicted"/>
<evidence type="ECO:0000313" key="2">
    <source>
        <dbReference type="EMBL" id="TGO02181.1"/>
    </source>
</evidence>
<evidence type="ECO:0000256" key="1">
    <source>
        <dbReference type="SAM" id="MobiDB-lite"/>
    </source>
</evidence>
<reference evidence="2 3" key="1">
    <citation type="journal article" date="2016" name="Front. Microbiol.">
        <title>Single-Cell (Meta-)Genomics of a Dimorphic Candidatus Thiomargarita nelsonii Reveals Genomic Plasticity.</title>
        <authorList>
            <person name="Flood B.E."/>
            <person name="Fliss P."/>
            <person name="Jones D.S."/>
            <person name="Dick G.J."/>
            <person name="Jain S."/>
            <person name="Kaster A.K."/>
            <person name="Winkel M."/>
            <person name="Mussmann M."/>
            <person name="Bailey J."/>
        </authorList>
    </citation>
    <scope>NUCLEOTIDE SEQUENCE [LARGE SCALE GENOMIC DNA]</scope>
    <source>
        <strain evidence="2">Hydrate Ridge</strain>
    </source>
</reference>
<evidence type="ECO:0000313" key="3">
    <source>
        <dbReference type="Proteomes" id="UP000030428"/>
    </source>
</evidence>
<protein>
    <submittedName>
        <fullName evidence="2">Uncharacterized protein</fullName>
    </submittedName>
</protein>
<dbReference type="AlphaFoldDB" id="A0A4E0QZ63"/>
<keyword evidence="3" id="KW-1185">Reference proteome</keyword>
<name>A0A4E0QZ63_9GAMM</name>
<organism evidence="2 3">
    <name type="scientific">Candidatus Thiomargarita nelsonii</name>
    <dbReference type="NCBI Taxonomy" id="1003181"/>
    <lineage>
        <taxon>Bacteria</taxon>
        <taxon>Pseudomonadati</taxon>
        <taxon>Pseudomonadota</taxon>
        <taxon>Gammaproteobacteria</taxon>
        <taxon>Thiotrichales</taxon>
        <taxon>Thiotrichaceae</taxon>
        <taxon>Thiomargarita</taxon>
    </lineage>
</organism>
<accession>A0A4E0QZ63</accession>
<gene>
    <name evidence="2" type="ORF">PN36_29280</name>
</gene>
<feature type="compositionally biased region" description="Basic and acidic residues" evidence="1">
    <location>
        <begin position="67"/>
        <end position="84"/>
    </location>
</feature>